<organism evidence="2 3">
    <name type="scientific">Amycolatopsis tolypomycina</name>
    <dbReference type="NCBI Taxonomy" id="208445"/>
    <lineage>
        <taxon>Bacteria</taxon>
        <taxon>Bacillati</taxon>
        <taxon>Actinomycetota</taxon>
        <taxon>Actinomycetes</taxon>
        <taxon>Pseudonocardiales</taxon>
        <taxon>Pseudonocardiaceae</taxon>
        <taxon>Amycolatopsis</taxon>
    </lineage>
</organism>
<dbReference type="AlphaFoldDB" id="A0A1H4TLY3"/>
<name>A0A1H4TLY3_9PSEU</name>
<gene>
    <name evidence="2" type="ORF">SAMN04489727_4259</name>
</gene>
<evidence type="ECO:0000313" key="3">
    <source>
        <dbReference type="Proteomes" id="UP000199622"/>
    </source>
</evidence>
<dbReference type="EMBL" id="FNSO01000004">
    <property type="protein sequence ID" value="SEC57516.1"/>
    <property type="molecule type" value="Genomic_DNA"/>
</dbReference>
<feature type="compositionally biased region" description="Polar residues" evidence="1">
    <location>
        <begin position="21"/>
        <end position="34"/>
    </location>
</feature>
<reference evidence="3" key="1">
    <citation type="submission" date="2016-10" db="EMBL/GenBank/DDBJ databases">
        <authorList>
            <person name="Varghese N."/>
            <person name="Submissions S."/>
        </authorList>
    </citation>
    <scope>NUCLEOTIDE SEQUENCE [LARGE SCALE GENOMIC DNA]</scope>
    <source>
        <strain evidence="3">DSM 44544</strain>
    </source>
</reference>
<feature type="region of interest" description="Disordered" evidence="1">
    <location>
        <begin position="60"/>
        <end position="88"/>
    </location>
</feature>
<feature type="compositionally biased region" description="Low complexity" evidence="1">
    <location>
        <begin position="60"/>
        <end position="74"/>
    </location>
</feature>
<accession>A0A1H4TLY3</accession>
<keyword evidence="3" id="KW-1185">Reference proteome</keyword>
<evidence type="ECO:0000256" key="1">
    <source>
        <dbReference type="SAM" id="MobiDB-lite"/>
    </source>
</evidence>
<evidence type="ECO:0000313" key="2">
    <source>
        <dbReference type="EMBL" id="SEC57516.1"/>
    </source>
</evidence>
<feature type="region of interest" description="Disordered" evidence="1">
    <location>
        <begin position="1"/>
        <end position="48"/>
    </location>
</feature>
<proteinExistence type="predicted"/>
<dbReference type="STRING" id="208445.SAMN04489727_4259"/>
<sequence>MAMITTRAEPRLPPPSRPSSAGNSAETPKTTDTSIGRAPGTPLGPRRGCLVVVGLRPRVGPAAGRARPAGQPTRRAPKPQLPGCVIAG</sequence>
<dbReference type="Proteomes" id="UP000199622">
    <property type="component" value="Unassembled WGS sequence"/>
</dbReference>
<protein>
    <submittedName>
        <fullName evidence="2">Uncharacterized protein</fullName>
    </submittedName>
</protein>